<gene>
    <name evidence="1" type="ORF">OSB04_020043</name>
</gene>
<dbReference type="AlphaFoldDB" id="A0AA38SRG9"/>
<evidence type="ECO:0000313" key="1">
    <source>
        <dbReference type="EMBL" id="KAJ9547500.1"/>
    </source>
</evidence>
<organism evidence="1 2">
    <name type="scientific">Centaurea solstitialis</name>
    <name type="common">yellow star-thistle</name>
    <dbReference type="NCBI Taxonomy" id="347529"/>
    <lineage>
        <taxon>Eukaryota</taxon>
        <taxon>Viridiplantae</taxon>
        <taxon>Streptophyta</taxon>
        <taxon>Embryophyta</taxon>
        <taxon>Tracheophyta</taxon>
        <taxon>Spermatophyta</taxon>
        <taxon>Magnoliopsida</taxon>
        <taxon>eudicotyledons</taxon>
        <taxon>Gunneridae</taxon>
        <taxon>Pentapetalae</taxon>
        <taxon>asterids</taxon>
        <taxon>campanulids</taxon>
        <taxon>Asterales</taxon>
        <taxon>Asteraceae</taxon>
        <taxon>Carduoideae</taxon>
        <taxon>Cardueae</taxon>
        <taxon>Centaureinae</taxon>
        <taxon>Centaurea</taxon>
    </lineage>
</organism>
<dbReference type="Proteomes" id="UP001172457">
    <property type="component" value="Chromosome 5"/>
</dbReference>
<reference evidence="1" key="1">
    <citation type="submission" date="2023-03" db="EMBL/GenBank/DDBJ databases">
        <title>Chromosome-scale reference genome and RAD-based genetic map of yellow starthistle (Centaurea solstitialis) reveal putative structural variation and QTLs associated with invader traits.</title>
        <authorList>
            <person name="Reatini B."/>
            <person name="Cang F.A."/>
            <person name="Jiang Q."/>
            <person name="Mckibben M.T.W."/>
            <person name="Barker M.S."/>
            <person name="Rieseberg L.H."/>
            <person name="Dlugosch K.M."/>
        </authorList>
    </citation>
    <scope>NUCLEOTIDE SEQUENCE</scope>
    <source>
        <strain evidence="1">CAN-66</strain>
        <tissue evidence="1">Leaf</tissue>
    </source>
</reference>
<proteinExistence type="predicted"/>
<keyword evidence="2" id="KW-1185">Reference proteome</keyword>
<sequence>MCINEYHEFKAKEGETLKDTYSRFNILISKCKRSGVIRSNEDNNMLFLKSLGAEWMHLTMSMRATLDLESLSLADMHVITPKVYMCIVVLVPNQQL</sequence>
<dbReference type="EMBL" id="JARYMX010000005">
    <property type="protein sequence ID" value="KAJ9547500.1"/>
    <property type="molecule type" value="Genomic_DNA"/>
</dbReference>
<evidence type="ECO:0000313" key="2">
    <source>
        <dbReference type="Proteomes" id="UP001172457"/>
    </source>
</evidence>
<protein>
    <submittedName>
        <fullName evidence="1">Uncharacterized protein</fullName>
    </submittedName>
</protein>
<name>A0AA38SRG9_9ASTR</name>
<comment type="caution">
    <text evidence="1">The sequence shown here is derived from an EMBL/GenBank/DDBJ whole genome shotgun (WGS) entry which is preliminary data.</text>
</comment>
<accession>A0AA38SRG9</accession>